<protein>
    <recommendedName>
        <fullName evidence="3">DUF3892 domain-containing protein</fullName>
    </recommendedName>
</protein>
<dbReference type="RefSeq" id="WP_157400182.1">
    <property type="nucleotide sequence ID" value="NZ_WSEL01000009.1"/>
</dbReference>
<dbReference type="Proteomes" id="UP000469385">
    <property type="component" value="Unassembled WGS sequence"/>
</dbReference>
<gene>
    <name evidence="1" type="ORF">GON04_22310</name>
</gene>
<name>A0A6N8J029_9BURK</name>
<keyword evidence="2" id="KW-1185">Reference proteome</keyword>
<proteinExistence type="predicted"/>
<evidence type="ECO:0000313" key="2">
    <source>
        <dbReference type="Proteomes" id="UP000469385"/>
    </source>
</evidence>
<evidence type="ECO:0000313" key="1">
    <source>
        <dbReference type="EMBL" id="MVQ32205.1"/>
    </source>
</evidence>
<accession>A0A6N8J029</accession>
<comment type="caution">
    <text evidence="1">The sequence shown here is derived from an EMBL/GenBank/DDBJ whole genome shotgun (WGS) entry which is preliminary data.</text>
</comment>
<dbReference type="EMBL" id="WSEL01000009">
    <property type="protein sequence ID" value="MVQ32205.1"/>
    <property type="molecule type" value="Genomic_DNA"/>
</dbReference>
<organism evidence="1 2">
    <name type="scientific">Ramlibacter pinisoli</name>
    <dbReference type="NCBI Taxonomy" id="2682844"/>
    <lineage>
        <taxon>Bacteria</taxon>
        <taxon>Pseudomonadati</taxon>
        <taxon>Pseudomonadota</taxon>
        <taxon>Betaproteobacteria</taxon>
        <taxon>Burkholderiales</taxon>
        <taxon>Comamonadaceae</taxon>
        <taxon>Ramlibacter</taxon>
    </lineage>
</organism>
<reference evidence="1 2" key="1">
    <citation type="submission" date="2019-12" db="EMBL/GenBank/DDBJ databases">
        <authorList>
            <person name="Huq M.A."/>
        </authorList>
    </citation>
    <scope>NUCLEOTIDE SEQUENCE [LARGE SCALE GENOMIC DNA]</scope>
    <source>
        <strain evidence="1 2">MAH-25</strain>
    </source>
</reference>
<dbReference type="AlphaFoldDB" id="A0A6N8J029"/>
<sequence length="108" mass="11771">MVSTSRVRPQGPIVRLVVTGVERQPQPDGTSSVTALHGTNGQRRWRLSLADALLAARTGRYVFEMEHAGERHRAELLGETGSERLYARTADHSNLLDALPDVLAPTAS</sequence>
<evidence type="ECO:0008006" key="3">
    <source>
        <dbReference type="Google" id="ProtNLM"/>
    </source>
</evidence>